<dbReference type="InterPro" id="IPR011993">
    <property type="entry name" value="PH-like_dom_sf"/>
</dbReference>
<sequence>MVLTSTHLSTYKNENRKGRTENIVLQNCITIKSVDEEIKMSYAFRLDTTDVRFFFRAEDQNIKEMWIGCIGKHMIKPGVLRSKSEEDALNGFN</sequence>
<dbReference type="InterPro" id="IPR001849">
    <property type="entry name" value="PH_domain"/>
</dbReference>
<dbReference type="EMBL" id="MPUH01000523">
    <property type="protein sequence ID" value="OMJ78403.1"/>
    <property type="molecule type" value="Genomic_DNA"/>
</dbReference>
<evidence type="ECO:0000313" key="3">
    <source>
        <dbReference type="Proteomes" id="UP000187209"/>
    </source>
</evidence>
<dbReference type="OrthoDB" id="10263923at2759"/>
<dbReference type="Pfam" id="PF00169">
    <property type="entry name" value="PH"/>
    <property type="match status" value="1"/>
</dbReference>
<organism evidence="2 3">
    <name type="scientific">Stentor coeruleus</name>
    <dbReference type="NCBI Taxonomy" id="5963"/>
    <lineage>
        <taxon>Eukaryota</taxon>
        <taxon>Sar</taxon>
        <taxon>Alveolata</taxon>
        <taxon>Ciliophora</taxon>
        <taxon>Postciliodesmatophora</taxon>
        <taxon>Heterotrichea</taxon>
        <taxon>Heterotrichida</taxon>
        <taxon>Stentoridae</taxon>
        <taxon>Stentor</taxon>
    </lineage>
</organism>
<dbReference type="PROSITE" id="PS50003">
    <property type="entry name" value="PH_DOMAIN"/>
    <property type="match status" value="1"/>
</dbReference>
<feature type="domain" description="PH" evidence="1">
    <location>
        <begin position="1"/>
        <end position="75"/>
    </location>
</feature>
<dbReference type="Gene3D" id="2.30.29.30">
    <property type="entry name" value="Pleckstrin-homology domain (PH domain)/Phosphotyrosine-binding domain (PTB)"/>
    <property type="match status" value="1"/>
</dbReference>
<protein>
    <recommendedName>
        <fullName evidence="1">PH domain-containing protein</fullName>
    </recommendedName>
</protein>
<evidence type="ECO:0000259" key="1">
    <source>
        <dbReference type="PROSITE" id="PS50003"/>
    </source>
</evidence>
<comment type="caution">
    <text evidence="2">The sequence shown here is derived from an EMBL/GenBank/DDBJ whole genome shotgun (WGS) entry which is preliminary data.</text>
</comment>
<proteinExistence type="predicted"/>
<dbReference type="AlphaFoldDB" id="A0A1R2BNJ7"/>
<gene>
    <name evidence="2" type="ORF">SteCoe_21776</name>
</gene>
<dbReference type="Proteomes" id="UP000187209">
    <property type="component" value="Unassembled WGS sequence"/>
</dbReference>
<reference evidence="2 3" key="1">
    <citation type="submission" date="2016-11" db="EMBL/GenBank/DDBJ databases">
        <title>The macronuclear genome of Stentor coeruleus: a giant cell with tiny introns.</title>
        <authorList>
            <person name="Slabodnick M."/>
            <person name="Ruby J.G."/>
            <person name="Reiff S.B."/>
            <person name="Swart E.C."/>
            <person name="Gosai S."/>
            <person name="Prabakaran S."/>
            <person name="Witkowska E."/>
            <person name="Larue G.E."/>
            <person name="Fisher S."/>
            <person name="Freeman R.M."/>
            <person name="Gunawardena J."/>
            <person name="Chu W."/>
            <person name="Stover N.A."/>
            <person name="Gregory B.D."/>
            <person name="Nowacki M."/>
            <person name="Derisi J."/>
            <person name="Roy S.W."/>
            <person name="Marshall W.F."/>
            <person name="Sood P."/>
        </authorList>
    </citation>
    <scope>NUCLEOTIDE SEQUENCE [LARGE SCALE GENOMIC DNA]</scope>
    <source>
        <strain evidence="2">WM001</strain>
    </source>
</reference>
<accession>A0A1R2BNJ7</accession>
<evidence type="ECO:0000313" key="2">
    <source>
        <dbReference type="EMBL" id="OMJ78403.1"/>
    </source>
</evidence>
<dbReference type="SUPFAM" id="SSF50729">
    <property type="entry name" value="PH domain-like"/>
    <property type="match status" value="1"/>
</dbReference>
<keyword evidence="3" id="KW-1185">Reference proteome</keyword>
<name>A0A1R2BNJ7_9CILI</name>